<sequence>MVVVMNLNVSEKQIQDVKNRLTRLGFKTHLIRGVERIVIGAIGDKKNIDTSTLEMMPGVEKVVHIMQPFKLVSREAKSDDTIIKIKNVEIGGNQVVIMAGPCAVESREQMMAAARAVKEAGARIFRGGAYKPRTSPYSFQGFEEKGLELMAEAAQQENLITITEVIDQQSAELAAQYIDILQIGTRNMQNFQLLKKVGQLKKPVLLKRGLSATIEEWLMAAEYIMAEGNYEVILCERGIRTFETYTRNTLDLTAVPVIKRLSHLPVVVDPSHATGDWKLVTPMAKGAVAVGADGLLIEVHPDPSKALCDGPQSLTPENFKNLVLELEPIAKVTGRSLAV</sequence>
<dbReference type="InterPro" id="IPR013785">
    <property type="entry name" value="Aldolase_TIM"/>
</dbReference>
<dbReference type="Gene3D" id="3.20.20.70">
    <property type="entry name" value="Aldolase class I"/>
    <property type="match status" value="1"/>
</dbReference>
<dbReference type="EC" id="2.5.1.54" evidence="4"/>
<dbReference type="EMBL" id="CP002028">
    <property type="protein sequence ID" value="ADG80967.1"/>
    <property type="molecule type" value="Genomic_DNA"/>
</dbReference>
<dbReference type="RefSeq" id="WP_013118996.1">
    <property type="nucleotide sequence ID" value="NC_014152.1"/>
</dbReference>
<dbReference type="Pfam" id="PF00793">
    <property type="entry name" value="DAHP_synth_1"/>
    <property type="match status" value="1"/>
</dbReference>
<feature type="domain" description="DAHP synthetase I/KDSA" evidence="2">
    <location>
        <begin position="82"/>
        <end position="325"/>
    </location>
</feature>
<evidence type="ECO:0000259" key="2">
    <source>
        <dbReference type="Pfam" id="PF00793"/>
    </source>
</evidence>
<evidence type="ECO:0000256" key="1">
    <source>
        <dbReference type="ARBA" id="ARBA00022679"/>
    </source>
</evidence>
<dbReference type="InterPro" id="IPR006218">
    <property type="entry name" value="DAHP1/KDSA"/>
</dbReference>
<keyword evidence="5" id="KW-1185">Reference proteome</keyword>
<accession>D5X8W7</accession>
<dbReference type="PANTHER" id="PTHR43018">
    <property type="entry name" value="PHOSPHO-2-DEHYDRO-3-DEOXYHEPTONATE ALDOLASE"/>
    <property type="match status" value="1"/>
</dbReference>
<evidence type="ECO:0000259" key="3">
    <source>
        <dbReference type="Pfam" id="PF18152"/>
    </source>
</evidence>
<keyword evidence="1 4" id="KW-0808">Transferase</keyword>
<dbReference type="GO" id="GO:0003849">
    <property type="term" value="F:3-deoxy-7-phosphoheptulonate synthase activity"/>
    <property type="evidence" value="ECO:0007669"/>
    <property type="project" value="UniProtKB-EC"/>
</dbReference>
<dbReference type="OrthoDB" id="9780456at2"/>
<dbReference type="PANTHER" id="PTHR43018:SF2">
    <property type="entry name" value="PHOSPHO-2-DEHYDRO-3-DEOXYHEPTONATE ALDOLASE"/>
    <property type="match status" value="1"/>
</dbReference>
<dbReference type="SUPFAM" id="SSF51569">
    <property type="entry name" value="Aldolase"/>
    <property type="match status" value="1"/>
</dbReference>
<gene>
    <name evidence="4" type="ordered locus">TherJR_0071</name>
</gene>
<reference evidence="4 5" key="1">
    <citation type="submission" date="2010-05" db="EMBL/GenBank/DDBJ databases">
        <title>Complete sequence of Thermincola sp. JR.</title>
        <authorList>
            <consortium name="US DOE Joint Genome Institute"/>
            <person name="Lucas S."/>
            <person name="Copeland A."/>
            <person name="Lapidus A."/>
            <person name="Cheng J.-F."/>
            <person name="Bruce D."/>
            <person name="Goodwin L."/>
            <person name="Pitluck S."/>
            <person name="Chertkov O."/>
            <person name="Detter J.C."/>
            <person name="Han C."/>
            <person name="Tapia R."/>
            <person name="Land M."/>
            <person name="Hauser L."/>
            <person name="Kyrpides N."/>
            <person name="Mikhailova N."/>
            <person name="Hazen T.C."/>
            <person name="Woyke T."/>
        </authorList>
    </citation>
    <scope>NUCLEOTIDE SEQUENCE [LARGE SCALE GENOMIC DNA]</scope>
    <source>
        <strain evidence="4 5">JR</strain>
    </source>
</reference>
<organism evidence="4 5">
    <name type="scientific">Thermincola potens (strain JR)</name>
    <dbReference type="NCBI Taxonomy" id="635013"/>
    <lineage>
        <taxon>Bacteria</taxon>
        <taxon>Bacillati</taxon>
        <taxon>Bacillota</taxon>
        <taxon>Clostridia</taxon>
        <taxon>Eubacteriales</taxon>
        <taxon>Thermincolaceae</taxon>
        <taxon>Thermincola</taxon>
    </lineage>
</organism>
<dbReference type="InterPro" id="IPR006268">
    <property type="entry name" value="DAHP_syn_2"/>
</dbReference>
<evidence type="ECO:0000313" key="5">
    <source>
        <dbReference type="Proteomes" id="UP000002377"/>
    </source>
</evidence>
<dbReference type="GO" id="GO:0009073">
    <property type="term" value="P:aromatic amino acid family biosynthetic process"/>
    <property type="evidence" value="ECO:0007669"/>
    <property type="project" value="InterPro"/>
</dbReference>
<proteinExistence type="predicted"/>
<dbReference type="NCBIfam" id="NF009239">
    <property type="entry name" value="PRK12595.1"/>
    <property type="match status" value="1"/>
</dbReference>
<dbReference type="KEGG" id="tjr:TherJR_0071"/>
<dbReference type="Proteomes" id="UP000002377">
    <property type="component" value="Chromosome"/>
</dbReference>
<dbReference type="HOGENOM" id="CLU_062599_0_0_9"/>
<dbReference type="GO" id="GO:0016832">
    <property type="term" value="F:aldehyde-lyase activity"/>
    <property type="evidence" value="ECO:0007669"/>
    <property type="project" value="InterPro"/>
</dbReference>
<dbReference type="STRING" id="635013.TherJR_0071"/>
<evidence type="ECO:0000313" key="4">
    <source>
        <dbReference type="EMBL" id="ADG80967.1"/>
    </source>
</evidence>
<dbReference type="AlphaFoldDB" id="D5X8W7"/>
<dbReference type="eggNOG" id="COG2876">
    <property type="taxonomic scope" value="Bacteria"/>
</dbReference>
<name>D5X8W7_THEPJ</name>
<dbReference type="NCBIfam" id="NF006421">
    <property type="entry name" value="PRK08673.1"/>
    <property type="match status" value="1"/>
</dbReference>
<dbReference type="InterPro" id="IPR052899">
    <property type="entry name" value="Class-I_DAHP_synthase"/>
</dbReference>
<dbReference type="InterPro" id="IPR041071">
    <property type="entry name" value="DAHP_snth_FXD"/>
</dbReference>
<dbReference type="NCBIfam" id="TIGR01361">
    <property type="entry name" value="DAHP_synth_Bsub"/>
    <property type="match status" value="1"/>
</dbReference>
<protein>
    <submittedName>
        <fullName evidence="4">Phospho-2-dehydro-3-deoxyheptonate aldolase</fullName>
        <ecNumber evidence="4">2.5.1.54</ecNumber>
    </submittedName>
</protein>
<dbReference type="Pfam" id="PF18152">
    <property type="entry name" value="DAHP_snth_FXD"/>
    <property type="match status" value="1"/>
</dbReference>
<dbReference type="Gene3D" id="3.30.70.1140">
    <property type="entry name" value="Phospho-2-dehydro-3-deoxyheptonate aldolase, domain 1"/>
    <property type="match status" value="1"/>
</dbReference>
<feature type="domain" description="DAHP synthase ferredoxin-like" evidence="3">
    <location>
        <begin position="1"/>
        <end position="67"/>
    </location>
</feature>